<evidence type="ECO:0000256" key="2">
    <source>
        <dbReference type="ARBA" id="ARBA00023172"/>
    </source>
</evidence>
<dbReference type="PROSITE" id="PS51898">
    <property type="entry name" value="TYR_RECOMBINASE"/>
    <property type="match status" value="1"/>
</dbReference>
<dbReference type="InterPro" id="IPR052925">
    <property type="entry name" value="Phage_Integrase-like_Recomb"/>
</dbReference>
<keyword evidence="2" id="KW-0233">DNA recombination</keyword>
<gene>
    <name evidence="4" type="ORF">ACFPQ9_33870</name>
</gene>
<evidence type="ECO:0000313" key="5">
    <source>
        <dbReference type="Proteomes" id="UP001596263"/>
    </source>
</evidence>
<dbReference type="PANTHER" id="PTHR34605:SF4">
    <property type="entry name" value="DNA ADENINE METHYLTRANSFERASE"/>
    <property type="match status" value="1"/>
</dbReference>
<dbReference type="EMBL" id="JBHSKM010000028">
    <property type="protein sequence ID" value="MFC5218847.1"/>
    <property type="molecule type" value="Genomic_DNA"/>
</dbReference>
<dbReference type="InterPro" id="IPR011010">
    <property type="entry name" value="DNA_brk_join_enz"/>
</dbReference>
<comment type="caution">
    <text evidence="4">The sequence shown here is derived from an EMBL/GenBank/DDBJ whole genome shotgun (WGS) entry which is preliminary data.</text>
</comment>
<reference evidence="5" key="1">
    <citation type="journal article" date="2019" name="Int. J. Syst. Evol. Microbiol.">
        <title>The Global Catalogue of Microorganisms (GCM) 10K type strain sequencing project: providing services to taxonomists for standard genome sequencing and annotation.</title>
        <authorList>
            <consortium name="The Broad Institute Genomics Platform"/>
            <consortium name="The Broad Institute Genome Sequencing Center for Infectious Disease"/>
            <person name="Wu L."/>
            <person name="Ma J."/>
        </authorList>
    </citation>
    <scope>NUCLEOTIDE SEQUENCE [LARGE SCALE GENOMIC DNA]</scope>
    <source>
        <strain evidence="5">KCTC 42586</strain>
    </source>
</reference>
<evidence type="ECO:0000256" key="1">
    <source>
        <dbReference type="ARBA" id="ARBA00023125"/>
    </source>
</evidence>
<evidence type="ECO:0000313" key="4">
    <source>
        <dbReference type="EMBL" id="MFC5218847.1"/>
    </source>
</evidence>
<dbReference type="Proteomes" id="UP001596263">
    <property type="component" value="Unassembled WGS sequence"/>
</dbReference>
<proteinExistence type="predicted"/>
<keyword evidence="5" id="KW-1185">Reference proteome</keyword>
<dbReference type="SUPFAM" id="SSF47823">
    <property type="entry name" value="lambda integrase-like, N-terminal domain"/>
    <property type="match status" value="1"/>
</dbReference>
<dbReference type="SUPFAM" id="SSF56349">
    <property type="entry name" value="DNA breaking-rejoining enzymes"/>
    <property type="match status" value="1"/>
</dbReference>
<protein>
    <submittedName>
        <fullName evidence="4">Integrase</fullName>
    </submittedName>
</protein>
<organism evidence="4 5">
    <name type="scientific">Streptomyces coerulescens</name>
    <dbReference type="NCBI Taxonomy" id="29304"/>
    <lineage>
        <taxon>Bacteria</taxon>
        <taxon>Bacillati</taxon>
        <taxon>Actinomycetota</taxon>
        <taxon>Actinomycetes</taxon>
        <taxon>Kitasatosporales</taxon>
        <taxon>Streptomycetaceae</taxon>
        <taxon>Streptomyces</taxon>
    </lineage>
</organism>
<sequence length="382" mass="42641">MGDELVEVVDAELVDESELRPAIAEPTAQTGPLVDRHTVLRPGELTITKRPTYTARDFYVSEETARRIDQESAPANTGKNYRSQRGIFERWCNEMGRVARPCTTATFVEYVASMIAREYRPNTIGTHMSAVRTWQPEDARPGTKVARGLLNEYRKAWGRRNRVTKAPAITDDMFRAMVAACDQHHPIGIRNRCALILGRGALNRRIELADLLQADVDVEAEGVALWIATSKTDQDSKGDETFVPIWDDDPLINPVHATREWFSTLHRLGARDSAFFRALTAYGALQNRSTATVRGDHVSGDAINDWVRSCAYSANLPHWQEITAHGLRRGGAQAIADAGGDPTRQGRWKPGSTAVKREYLDRALARSENPWLKVDKGGRQNP</sequence>
<dbReference type="InterPro" id="IPR013762">
    <property type="entry name" value="Integrase-like_cat_sf"/>
</dbReference>
<accession>A0ABW0CUT9</accession>
<dbReference type="InterPro" id="IPR002104">
    <property type="entry name" value="Integrase_catalytic"/>
</dbReference>
<dbReference type="Gene3D" id="1.10.150.130">
    <property type="match status" value="1"/>
</dbReference>
<dbReference type="InterPro" id="IPR010998">
    <property type="entry name" value="Integrase_recombinase_N"/>
</dbReference>
<keyword evidence="1" id="KW-0238">DNA-binding</keyword>
<dbReference type="RefSeq" id="WP_380862047.1">
    <property type="nucleotide sequence ID" value="NZ_JBHSKM010000028.1"/>
</dbReference>
<dbReference type="PANTHER" id="PTHR34605">
    <property type="entry name" value="PHAGE_INTEGRASE DOMAIN-CONTAINING PROTEIN"/>
    <property type="match status" value="1"/>
</dbReference>
<feature type="domain" description="Tyr recombinase" evidence="3">
    <location>
        <begin position="164"/>
        <end position="372"/>
    </location>
</feature>
<name>A0ABW0CUT9_STRCD</name>
<dbReference type="Gene3D" id="1.10.443.10">
    <property type="entry name" value="Intergrase catalytic core"/>
    <property type="match status" value="1"/>
</dbReference>
<evidence type="ECO:0000259" key="3">
    <source>
        <dbReference type="PROSITE" id="PS51898"/>
    </source>
</evidence>